<dbReference type="KEGG" id="cal:CAALFM_CR02260CA"/>
<dbReference type="OrthoDB" id="27267at2759"/>
<evidence type="ECO:0000313" key="2">
    <source>
        <dbReference type="EMBL" id="AOW30975.1"/>
    </source>
</evidence>
<evidence type="ECO:0000313" key="3">
    <source>
        <dbReference type="Proteomes" id="UP000000559"/>
    </source>
</evidence>
<dbReference type="EMBL" id="CP017630">
    <property type="protein sequence ID" value="AOW30975.1"/>
    <property type="molecule type" value="Genomic_DNA"/>
</dbReference>
<dbReference type="RefSeq" id="XP_713431.2">
    <property type="nucleotide sequence ID" value="XM_708338.2"/>
</dbReference>
<sequence length="339" mass="39508">MLSVLCLPDDIVLTIFKHLSPDECSEIITNIEDIHIAQPFVDKLYQRLLSGKLLITNDQPNHRYIADYQLTLEKFQNKFLDTSVEALMFRSTRPNYMEFNFTRQHCDYMNFIYNLKQFHELLKDPNCQEYFRKVLQVNMYLDANLVLIENPDNLTAIVIKSVLELSDHPELACKVKHLTIKAGDIGNMCVPQWSLLLPKFTSLVSLNMSQNLLKSNYGQYLDVWGRQEKFPNGLKSLNLNYNMLTYVSKQFLSCLPHTLEELLMNQNDIELVENCDLGLLLPNLRRWELNYTKLSVINPQMIISCKTGFTLELMSTYLPQPDINELQRIAHEKSLHIIV</sequence>
<accession>A0A1D8PS66</accession>
<dbReference type="OMA" id="WELNYTK"/>
<reference evidence="2 3" key="2">
    <citation type="journal article" date="2007" name="Genome Biol.">
        <title>Assembly of the Candida albicans genome into sixteen supercontigs aligned on the eight chromosomes.</title>
        <authorList>
            <person name="van het Hoog M."/>
            <person name="Rast T.J."/>
            <person name="Martchenko M."/>
            <person name="Grindle S."/>
            <person name="Dignard D."/>
            <person name="Hogues H."/>
            <person name="Cuomo C."/>
            <person name="Berriman M."/>
            <person name="Scherer S."/>
            <person name="Magee B.B."/>
            <person name="Whiteway M."/>
            <person name="Chibana H."/>
            <person name="Nantel A."/>
            <person name="Magee P.T."/>
        </authorList>
    </citation>
    <scope>GENOME REANNOTATION</scope>
    <source>
        <strain evidence="3">SC5314 / ATCC MYA-2876</strain>
    </source>
</reference>
<protein>
    <recommendedName>
        <fullName evidence="4">F-box domain-containing protein</fullName>
    </recommendedName>
</protein>
<dbReference type="Gene3D" id="3.80.10.10">
    <property type="entry name" value="Ribonuclease Inhibitor"/>
    <property type="match status" value="1"/>
</dbReference>
<reference evidence="2 3" key="3">
    <citation type="journal article" date="2013" name="Genome Biol.">
        <title>Assembly of a phased diploid Candida albicans genome facilitates allele-specific measurements and provides a simple model for repeat and indel structure.</title>
        <authorList>
            <person name="Muzzey D."/>
            <person name="Schwartz K."/>
            <person name="Weissman J.S."/>
            <person name="Sherlock G."/>
        </authorList>
    </citation>
    <scope>NUCLEOTIDE SEQUENCE [LARGE SCALE GENOMIC DNA]</scope>
    <source>
        <strain evidence="3">SC5314 / ATCC MYA-2876</strain>
    </source>
</reference>
<dbReference type="VEuPathDB" id="FungiDB:CR_02260C_A"/>
<dbReference type="CGD" id="CAL0000189489">
    <property type="gene designation" value="orf19.11228"/>
</dbReference>
<gene>
    <name evidence="2" type="ordered locus">CAALFM_CR02260CA</name>
    <name evidence="1" type="ordered locus">orf19.11228</name>
</gene>
<dbReference type="AlphaFoldDB" id="A0A1D8PS66"/>
<reference evidence="2 3" key="1">
    <citation type="journal article" date="2004" name="Proc. Natl. Acad. Sci. U.S.A.">
        <title>The diploid genome sequence of Candida albicans.</title>
        <authorList>
            <person name="Jones T."/>
            <person name="Federspiel N.A."/>
            <person name="Chibana H."/>
            <person name="Dungan J."/>
            <person name="Kalman S."/>
            <person name="Magee B.B."/>
            <person name="Newport G."/>
            <person name="Thorstenson Y.R."/>
            <person name="Agabian N."/>
            <person name="Magee P.T."/>
            <person name="Davis R.W."/>
            <person name="Scherer S."/>
        </authorList>
    </citation>
    <scope>NUCLEOTIDE SEQUENCE [LARGE SCALE GENOMIC DNA]</scope>
    <source>
        <strain evidence="3">SC5314 / ATCC MYA-2876</strain>
    </source>
</reference>
<dbReference type="Proteomes" id="UP000000559">
    <property type="component" value="Chromosome R"/>
</dbReference>
<dbReference type="SUPFAM" id="SSF52047">
    <property type="entry name" value="RNI-like"/>
    <property type="match status" value="1"/>
</dbReference>
<proteinExistence type="predicted"/>
<dbReference type="GeneID" id="3644912"/>
<evidence type="ECO:0000313" key="1">
    <source>
        <dbReference type="CGD" id="CAL0000189489"/>
    </source>
</evidence>
<evidence type="ECO:0008006" key="4">
    <source>
        <dbReference type="Google" id="ProtNLM"/>
    </source>
</evidence>
<name>A0A1D8PS66_CANAL</name>
<keyword evidence="3" id="KW-1185">Reference proteome</keyword>
<organism evidence="2 3">
    <name type="scientific">Candida albicans (strain SC5314 / ATCC MYA-2876)</name>
    <name type="common">Yeast</name>
    <dbReference type="NCBI Taxonomy" id="237561"/>
    <lineage>
        <taxon>Eukaryota</taxon>
        <taxon>Fungi</taxon>
        <taxon>Dikarya</taxon>
        <taxon>Ascomycota</taxon>
        <taxon>Saccharomycotina</taxon>
        <taxon>Pichiomycetes</taxon>
        <taxon>Debaryomycetaceae</taxon>
        <taxon>Candida/Lodderomyces clade</taxon>
        <taxon>Candida</taxon>
    </lineage>
</organism>
<dbReference type="eggNOG" id="ENOG502T36X">
    <property type="taxonomic scope" value="Eukaryota"/>
</dbReference>
<dbReference type="InterPro" id="IPR032675">
    <property type="entry name" value="LRR_dom_sf"/>
</dbReference>
<dbReference type="InParanoid" id="A0A1D8PS66"/>